<dbReference type="EMBL" id="CP144750">
    <property type="protein sequence ID" value="WVZ81973.1"/>
    <property type="molecule type" value="Genomic_DNA"/>
</dbReference>
<keyword evidence="2" id="KW-1185">Reference proteome</keyword>
<reference evidence="1 2" key="1">
    <citation type="submission" date="2024-02" db="EMBL/GenBank/DDBJ databases">
        <title>High-quality chromosome-scale genome assembly of Pensacola bahiagrass (Paspalum notatum Flugge var. saurae).</title>
        <authorList>
            <person name="Vega J.M."/>
            <person name="Podio M."/>
            <person name="Orjuela J."/>
            <person name="Siena L.A."/>
            <person name="Pessino S.C."/>
            <person name="Combes M.C."/>
            <person name="Mariac C."/>
            <person name="Albertini E."/>
            <person name="Pupilli F."/>
            <person name="Ortiz J.P.A."/>
            <person name="Leblanc O."/>
        </authorList>
    </citation>
    <scope>NUCLEOTIDE SEQUENCE [LARGE SCALE GENOMIC DNA]</scope>
    <source>
        <strain evidence="1">R1</strain>
        <tissue evidence="1">Leaf</tissue>
    </source>
</reference>
<dbReference type="AntiFam" id="ANF00205">
    <property type="entry name" value="Shadow ORF (opposite nemA)"/>
</dbReference>
<dbReference type="Proteomes" id="UP001341281">
    <property type="component" value="Chromosome 06"/>
</dbReference>
<name>A0AAQ3X113_PASNO</name>
<proteinExistence type="predicted"/>
<sequence>MPNLAEEEGALAMDGVDDGLPCLDLLLRPDAGRLRVALRGGGHPRGLGDEQAAPGGALRVVYGGVRLGHVAVGAAARERREHHPVGELELPHLNVERSYLFNGASSSNLLGLSKWQEPVRDLPTALDDSHPGLHHVTVEEPFVLVELLNHVVAKCHRIRILALQVVGEGRQLNAHTVSSHLADNGVDDLDGEAASVRHVATVLVRAVIGAVFHELLEKESVRAVDLHAVEARLDCVPRGLPEVLDDRRDLLGPQPPRLGVHGSRLGVRGNLLVRARDGRLPVGLKLCRSIDQLAEEEGALAVDGVDDGLPRLDLLLRPDAGHLREPLRGGRQPRALGDEQAAPGGALRVVHGGVRLRHVAVGAAPRHGRQHHPVRELQLPHLVRRRQRDRRRLLSLLHHLWVLRAAWSVSVAGVPPMCRVLEHRARSLAASLALALALLARLLVHLVQGWAAGRRCQESINLSRIFPRTSADRPLRHPVLVKVTNLDFTQKCWQGVTRIEQFKHLFEVFDSTH</sequence>
<evidence type="ECO:0000313" key="1">
    <source>
        <dbReference type="EMBL" id="WVZ81973.1"/>
    </source>
</evidence>
<protein>
    <submittedName>
        <fullName evidence="1">Uncharacterized protein</fullName>
    </submittedName>
</protein>
<dbReference type="AlphaFoldDB" id="A0AAQ3X113"/>
<accession>A0AAQ3X113</accession>
<gene>
    <name evidence="1" type="ORF">U9M48_029296</name>
</gene>
<evidence type="ECO:0000313" key="2">
    <source>
        <dbReference type="Proteomes" id="UP001341281"/>
    </source>
</evidence>
<organism evidence="1 2">
    <name type="scientific">Paspalum notatum var. saurae</name>
    <dbReference type="NCBI Taxonomy" id="547442"/>
    <lineage>
        <taxon>Eukaryota</taxon>
        <taxon>Viridiplantae</taxon>
        <taxon>Streptophyta</taxon>
        <taxon>Embryophyta</taxon>
        <taxon>Tracheophyta</taxon>
        <taxon>Spermatophyta</taxon>
        <taxon>Magnoliopsida</taxon>
        <taxon>Liliopsida</taxon>
        <taxon>Poales</taxon>
        <taxon>Poaceae</taxon>
        <taxon>PACMAD clade</taxon>
        <taxon>Panicoideae</taxon>
        <taxon>Andropogonodae</taxon>
        <taxon>Paspaleae</taxon>
        <taxon>Paspalinae</taxon>
        <taxon>Paspalum</taxon>
    </lineage>
</organism>